<name>A0A1S3D8U2_DIACI</name>
<accession>A0A1S3D8U2</accession>
<dbReference type="PANTHER" id="PTHR12872:SF1">
    <property type="entry name" value="ALPHA-N-ACETYLGLUCOSAMINIDASE"/>
    <property type="match status" value="1"/>
</dbReference>
<dbReference type="InterPro" id="IPR024732">
    <property type="entry name" value="NAGLU_C"/>
</dbReference>
<protein>
    <submittedName>
        <fullName evidence="3">Alpha-N-acetylglucosaminidase-like</fullName>
    </submittedName>
</protein>
<dbReference type="RefSeq" id="XP_008476689.1">
    <property type="nucleotide sequence ID" value="XM_008478467.2"/>
</dbReference>
<organism evidence="2 3">
    <name type="scientific">Diaphorina citri</name>
    <name type="common">Asian citrus psyllid</name>
    <dbReference type="NCBI Taxonomy" id="121845"/>
    <lineage>
        <taxon>Eukaryota</taxon>
        <taxon>Metazoa</taxon>
        <taxon>Ecdysozoa</taxon>
        <taxon>Arthropoda</taxon>
        <taxon>Hexapoda</taxon>
        <taxon>Insecta</taxon>
        <taxon>Pterygota</taxon>
        <taxon>Neoptera</taxon>
        <taxon>Paraneoptera</taxon>
        <taxon>Hemiptera</taxon>
        <taxon>Sternorrhyncha</taxon>
        <taxon>Psylloidea</taxon>
        <taxon>Psyllidae</taxon>
        <taxon>Diaphorininae</taxon>
        <taxon>Diaphorina</taxon>
    </lineage>
</organism>
<dbReference type="GeneID" id="103513622"/>
<keyword evidence="2" id="KW-1185">Reference proteome</keyword>
<dbReference type="STRING" id="121845.A0A1S3D8U2"/>
<reference evidence="3" key="1">
    <citation type="submission" date="2025-08" db="UniProtKB">
        <authorList>
            <consortium name="RefSeq"/>
        </authorList>
    </citation>
    <scope>IDENTIFICATION</scope>
</reference>
<dbReference type="KEGG" id="dci:103513622"/>
<dbReference type="PANTHER" id="PTHR12872">
    <property type="entry name" value="ALPHA-N-ACETYLGLUCOSAMINIDASE"/>
    <property type="match status" value="1"/>
</dbReference>
<dbReference type="PaxDb" id="121845-A0A1S3D8U2"/>
<evidence type="ECO:0000259" key="1">
    <source>
        <dbReference type="Pfam" id="PF12972"/>
    </source>
</evidence>
<dbReference type="Pfam" id="PF12972">
    <property type="entry name" value="NAGLU_C"/>
    <property type="match status" value="1"/>
</dbReference>
<proteinExistence type="predicted"/>
<gene>
    <name evidence="3" type="primary">LOC103513622</name>
</gene>
<dbReference type="Proteomes" id="UP000079169">
    <property type="component" value="Unplaced"/>
</dbReference>
<evidence type="ECO:0000313" key="3">
    <source>
        <dbReference type="RefSeq" id="XP_008476689.1"/>
    </source>
</evidence>
<dbReference type="Gene3D" id="1.20.120.670">
    <property type="entry name" value="N-acetyl-b-d-glucoasminidase"/>
    <property type="match status" value="1"/>
</dbReference>
<evidence type="ECO:0000313" key="2">
    <source>
        <dbReference type="Proteomes" id="UP000079169"/>
    </source>
</evidence>
<sequence>MFFGQFELLLSGFQTNNVTRFQAAQNNLILLLKDSEEILGSERKFLLGTWLKSAQTSASNTLESHVFESNARNQVTLWGPRGEIVDYA</sequence>
<dbReference type="InterPro" id="IPR007781">
    <property type="entry name" value="NAGLU"/>
</dbReference>
<feature type="domain" description="Alpha-N-acetylglucosaminidase C-terminal" evidence="1">
    <location>
        <begin position="8"/>
        <end position="88"/>
    </location>
</feature>
<dbReference type="AlphaFoldDB" id="A0A1S3D8U2"/>